<dbReference type="SUPFAM" id="SSF57884">
    <property type="entry name" value="Ada DNA repair protein, N-terminal domain (N-Ada 10)"/>
    <property type="match status" value="1"/>
</dbReference>
<dbReference type="InterPro" id="IPR036866">
    <property type="entry name" value="RibonucZ/Hydroxyglut_hydro"/>
</dbReference>
<name>A0A7Y0HT26_9BIFI</name>
<dbReference type="Proteomes" id="UP000532194">
    <property type="component" value="Unassembled WGS sequence"/>
</dbReference>
<dbReference type="AlphaFoldDB" id="A0A7Y0HT26"/>
<feature type="chain" id="PRO_5039608317" evidence="2">
    <location>
        <begin position="30"/>
        <end position="416"/>
    </location>
</feature>
<dbReference type="Pfam" id="PF00753">
    <property type="entry name" value="Lactamase_B"/>
    <property type="match status" value="1"/>
</dbReference>
<keyword evidence="4" id="KW-0378">Hydrolase</keyword>
<evidence type="ECO:0000313" key="5">
    <source>
        <dbReference type="Proteomes" id="UP000532194"/>
    </source>
</evidence>
<dbReference type="InterPro" id="IPR035451">
    <property type="entry name" value="Ada-like_dom_sf"/>
</dbReference>
<comment type="caution">
    <text evidence="4">The sequence shown here is derived from an EMBL/GenBank/DDBJ whole genome shotgun (WGS) entry which is preliminary data.</text>
</comment>
<accession>A0A7Y0HT26</accession>
<dbReference type="PANTHER" id="PTHR30619:SF7">
    <property type="entry name" value="BETA-LACTAMASE DOMAIN PROTEIN"/>
    <property type="match status" value="1"/>
</dbReference>
<organism evidence="4 5">
    <name type="scientific">Bifidobacterium oedipodis</name>
    <dbReference type="NCBI Taxonomy" id="2675322"/>
    <lineage>
        <taxon>Bacteria</taxon>
        <taxon>Bacillati</taxon>
        <taxon>Actinomycetota</taxon>
        <taxon>Actinomycetes</taxon>
        <taxon>Bifidobacteriales</taxon>
        <taxon>Bifidobacteriaceae</taxon>
        <taxon>Bifidobacterium</taxon>
    </lineage>
</organism>
<dbReference type="SUPFAM" id="SSF56281">
    <property type="entry name" value="Metallo-hydrolase/oxidoreductase"/>
    <property type="match status" value="1"/>
</dbReference>
<evidence type="ECO:0000256" key="2">
    <source>
        <dbReference type="SAM" id="SignalP"/>
    </source>
</evidence>
<dbReference type="PROSITE" id="PS51257">
    <property type="entry name" value="PROKAR_LIPOPROTEIN"/>
    <property type="match status" value="1"/>
</dbReference>
<feature type="signal peptide" evidence="2">
    <location>
        <begin position="1"/>
        <end position="29"/>
    </location>
</feature>
<sequence length="416" mass="43883">MKHIWQWSRSAISYLAMITTATLVLGCVAGCSSSTNTIDSTTAGTDSDKQETVVQLTDLKAHFIDVGQGDSEFLQLPDGKTMLIDAGEAASGTTVVDYLNSQDVEAIDYLVATHPHSDHVGGLIGVLDEFDIGEVWMPDASEGTETYNEFLDAVESEDCEVNKATAGEQIIDEDAGYEVAVLGPQSNIQSDDMNHYSIVLKVTYGDTAMLFTGDAPAASIVEDDPGHVDVLKAAHHGSATGTDAAVMEATSPTNIIMSYAEGNDYGHPDQSALDAAAGASAKVYSTAANGNIVVTSDGKSVTVSTARTGDVVAGVSAEEKARRESEEKARQEAEAQAAAEEQARQEAEAAAAAQAQAEAQALQEQQAQQETVYLTPTGEKYHRAGCRTMNRTKNPIPVSKQEAINRGYGPCGVCHP</sequence>
<proteinExistence type="predicted"/>
<evidence type="ECO:0000259" key="3">
    <source>
        <dbReference type="SMART" id="SM00849"/>
    </source>
</evidence>
<dbReference type="Gene3D" id="3.60.15.10">
    <property type="entry name" value="Ribonuclease Z/Hydroxyacylglutathione hydrolase-like"/>
    <property type="match status" value="1"/>
</dbReference>
<dbReference type="InterPro" id="IPR035681">
    <property type="entry name" value="ComA-like_MBL"/>
</dbReference>
<dbReference type="InterPro" id="IPR001279">
    <property type="entry name" value="Metallo-B-lactamas"/>
</dbReference>
<keyword evidence="2" id="KW-0732">Signal</keyword>
<feature type="domain" description="Metallo-beta-lactamase" evidence="3">
    <location>
        <begin position="68"/>
        <end position="259"/>
    </location>
</feature>
<evidence type="ECO:0000256" key="1">
    <source>
        <dbReference type="SAM" id="MobiDB-lite"/>
    </source>
</evidence>
<dbReference type="Gene3D" id="3.40.10.10">
    <property type="entry name" value="DNA Methylphosphotriester Repair Domain"/>
    <property type="match status" value="1"/>
</dbReference>
<dbReference type="EMBL" id="JAAIII010000001">
    <property type="protein sequence ID" value="NMM93199.1"/>
    <property type="molecule type" value="Genomic_DNA"/>
</dbReference>
<evidence type="ECO:0000313" key="4">
    <source>
        <dbReference type="EMBL" id="NMM93199.1"/>
    </source>
</evidence>
<dbReference type="CDD" id="cd07731">
    <property type="entry name" value="ComA-like_MBL-fold"/>
    <property type="match status" value="1"/>
</dbReference>
<dbReference type="InterPro" id="IPR052159">
    <property type="entry name" value="Competence_DNA_uptake"/>
</dbReference>
<dbReference type="SMART" id="SM00849">
    <property type="entry name" value="Lactamase_B"/>
    <property type="match status" value="1"/>
</dbReference>
<keyword evidence="5" id="KW-1185">Reference proteome</keyword>
<dbReference type="PANTHER" id="PTHR30619">
    <property type="entry name" value="DNA INTERNALIZATION/COMPETENCE PROTEIN COMEC/REC2"/>
    <property type="match status" value="1"/>
</dbReference>
<feature type="region of interest" description="Disordered" evidence="1">
    <location>
        <begin position="336"/>
        <end position="356"/>
    </location>
</feature>
<protein>
    <submittedName>
        <fullName evidence="4">MBL fold metallo-hydrolase</fullName>
    </submittedName>
</protein>
<dbReference type="GO" id="GO:0016787">
    <property type="term" value="F:hydrolase activity"/>
    <property type="evidence" value="ECO:0007669"/>
    <property type="project" value="UniProtKB-KW"/>
</dbReference>
<gene>
    <name evidence="4" type="ORF">G1C95_0384</name>
</gene>
<reference evidence="4 5" key="1">
    <citation type="submission" date="2020-02" db="EMBL/GenBank/DDBJ databases">
        <title>Characterization of phylogenetic diversity of novel bifidobacterial species isolated in Czech ZOOs.</title>
        <authorList>
            <person name="Lugli G.A."/>
            <person name="Vera N.B."/>
            <person name="Ventura M."/>
        </authorList>
    </citation>
    <scope>NUCLEOTIDE SEQUENCE [LARGE SCALE GENOMIC DNA]</scope>
    <source>
        <strain evidence="4 5">DSM 109957</strain>
    </source>
</reference>
<dbReference type="RefSeq" id="WP_169171236.1">
    <property type="nucleotide sequence ID" value="NZ_JAAIII010000001.1"/>
</dbReference>